<dbReference type="Proteomes" id="UP000489600">
    <property type="component" value="Unassembled WGS sequence"/>
</dbReference>
<name>A0A565C0W6_9BRAS</name>
<evidence type="ECO:0000313" key="2">
    <source>
        <dbReference type="Proteomes" id="UP000489600"/>
    </source>
</evidence>
<dbReference type="EMBL" id="CABITT030000006">
    <property type="protein sequence ID" value="VVB07289.1"/>
    <property type="molecule type" value="Genomic_DNA"/>
</dbReference>
<evidence type="ECO:0000313" key="1">
    <source>
        <dbReference type="EMBL" id="VVB07289.1"/>
    </source>
</evidence>
<dbReference type="InterPro" id="IPR029000">
    <property type="entry name" value="Cyclophilin-like_dom_sf"/>
</dbReference>
<keyword evidence="2" id="KW-1185">Reference proteome</keyword>
<accession>A0A565C0W6</accession>
<sequence length="68" mass="7416">MDLVRTINLLGNEAGVPSKKMAIADYGQTMPDACTNIFHLQTNPENPKLGGIVIELFADINPITVENF</sequence>
<organism evidence="1 2">
    <name type="scientific">Arabis nemorensis</name>
    <dbReference type="NCBI Taxonomy" id="586526"/>
    <lineage>
        <taxon>Eukaryota</taxon>
        <taxon>Viridiplantae</taxon>
        <taxon>Streptophyta</taxon>
        <taxon>Embryophyta</taxon>
        <taxon>Tracheophyta</taxon>
        <taxon>Spermatophyta</taxon>
        <taxon>Magnoliopsida</taxon>
        <taxon>eudicotyledons</taxon>
        <taxon>Gunneridae</taxon>
        <taxon>Pentapetalae</taxon>
        <taxon>rosids</taxon>
        <taxon>malvids</taxon>
        <taxon>Brassicales</taxon>
        <taxon>Brassicaceae</taxon>
        <taxon>Arabideae</taxon>
        <taxon>Arabis</taxon>
    </lineage>
</organism>
<protein>
    <submittedName>
        <fullName evidence="1">Uncharacterized protein</fullName>
    </submittedName>
</protein>
<comment type="caution">
    <text evidence="1">The sequence shown here is derived from an EMBL/GenBank/DDBJ whole genome shotgun (WGS) entry which is preliminary data.</text>
</comment>
<dbReference type="SUPFAM" id="SSF50891">
    <property type="entry name" value="Cyclophilin-like"/>
    <property type="match status" value="1"/>
</dbReference>
<gene>
    <name evidence="1" type="ORF">ANE_LOCUS17733</name>
</gene>
<dbReference type="AlphaFoldDB" id="A0A565C0W6"/>
<reference evidence="1" key="1">
    <citation type="submission" date="2019-07" db="EMBL/GenBank/DDBJ databases">
        <authorList>
            <person name="Dittberner H."/>
        </authorList>
    </citation>
    <scope>NUCLEOTIDE SEQUENCE [LARGE SCALE GENOMIC DNA]</scope>
</reference>
<proteinExistence type="predicted"/>